<gene>
    <name evidence="3" type="ORF">FF098_003710</name>
    <name evidence="2" type="ORF">GCM10011355_07450</name>
</gene>
<dbReference type="AlphaFoldDB" id="A0A8J3EQ61"/>
<dbReference type="Proteomes" id="UP000818603">
    <property type="component" value="Unassembled WGS sequence"/>
</dbReference>
<dbReference type="RefSeq" id="WP_155137550.1">
    <property type="nucleotide sequence ID" value="NZ_BMGZ01000001.1"/>
</dbReference>
<dbReference type="Proteomes" id="UP000621856">
    <property type="component" value="Unassembled WGS sequence"/>
</dbReference>
<keyword evidence="5" id="KW-1185">Reference proteome</keyword>
<feature type="region of interest" description="Disordered" evidence="1">
    <location>
        <begin position="96"/>
        <end position="116"/>
    </location>
</feature>
<reference evidence="2" key="3">
    <citation type="submission" date="2020-09" db="EMBL/GenBank/DDBJ databases">
        <authorList>
            <person name="Sun Q."/>
            <person name="Zhou Y."/>
        </authorList>
    </citation>
    <scope>NUCLEOTIDE SEQUENCE</scope>
    <source>
        <strain evidence="2">CGMCC 1.14984</strain>
    </source>
</reference>
<name>A0A8J3EQ61_9PROT</name>
<reference evidence="3 5" key="2">
    <citation type="submission" date="2020-02" db="EMBL/GenBank/DDBJ databases">
        <title>Genome sequence of Parvularcula flava strain NH6-79.</title>
        <authorList>
            <person name="Abdul Karim M.H."/>
            <person name="Lam M.Q."/>
            <person name="Chen S.J."/>
            <person name="Yahya A."/>
            <person name="Shahir S."/>
            <person name="Shamsir M.S."/>
            <person name="Chong C.S."/>
        </authorList>
    </citation>
    <scope>NUCLEOTIDE SEQUENCE [LARGE SCALE GENOMIC DNA]</scope>
    <source>
        <strain evidence="3 5">NH6-79</strain>
    </source>
</reference>
<evidence type="ECO:0000313" key="2">
    <source>
        <dbReference type="EMBL" id="GGH94088.1"/>
    </source>
</evidence>
<evidence type="ECO:0000313" key="5">
    <source>
        <dbReference type="Proteomes" id="UP000818603"/>
    </source>
</evidence>
<accession>A0A8J3EQ61</accession>
<evidence type="ECO:0000256" key="1">
    <source>
        <dbReference type="SAM" id="MobiDB-lite"/>
    </source>
</evidence>
<organism evidence="2 4">
    <name type="scientific">Aquisalinus luteolus</name>
    <dbReference type="NCBI Taxonomy" id="1566827"/>
    <lineage>
        <taxon>Bacteria</taxon>
        <taxon>Pseudomonadati</taxon>
        <taxon>Pseudomonadota</taxon>
        <taxon>Alphaproteobacteria</taxon>
        <taxon>Parvularculales</taxon>
        <taxon>Parvularculaceae</taxon>
        <taxon>Aquisalinus</taxon>
    </lineage>
</organism>
<comment type="caution">
    <text evidence="2">The sequence shown here is derived from an EMBL/GenBank/DDBJ whole genome shotgun (WGS) entry which is preliminary data.</text>
</comment>
<reference evidence="2" key="1">
    <citation type="journal article" date="2014" name="Int. J. Syst. Evol. Microbiol.">
        <title>Complete genome sequence of Corynebacterium casei LMG S-19264T (=DSM 44701T), isolated from a smear-ripened cheese.</title>
        <authorList>
            <consortium name="US DOE Joint Genome Institute (JGI-PGF)"/>
            <person name="Walter F."/>
            <person name="Albersmeier A."/>
            <person name="Kalinowski J."/>
            <person name="Ruckert C."/>
        </authorList>
    </citation>
    <scope>NUCLEOTIDE SEQUENCE</scope>
    <source>
        <strain evidence="2">CGMCC 1.14984</strain>
    </source>
</reference>
<sequence>MKTTPLSVRVNDDDAAFLARLEIGNARTPSEKLRALLEAERQRQEGLGDRIQAAEAFHDLLRQSRRQVRQLEGEADLRSDFMLKVTERLPELAGTVFAGPSGAEKGGAGKGTGKASADPETVLKAFEAQLLDEVFALIRETLEAGLTRENRCYDPQGVSKRLGPVLELVELVNMSLEKRKGDK</sequence>
<evidence type="ECO:0000313" key="3">
    <source>
        <dbReference type="EMBL" id="NHK27009.1"/>
    </source>
</evidence>
<protein>
    <submittedName>
        <fullName evidence="2">Uncharacterized protein</fullName>
    </submittedName>
</protein>
<evidence type="ECO:0000313" key="4">
    <source>
        <dbReference type="Proteomes" id="UP000621856"/>
    </source>
</evidence>
<dbReference type="EMBL" id="BMGZ01000001">
    <property type="protein sequence ID" value="GGH94088.1"/>
    <property type="molecule type" value="Genomic_DNA"/>
</dbReference>
<dbReference type="EMBL" id="VCJR02000001">
    <property type="protein sequence ID" value="NHK27009.1"/>
    <property type="molecule type" value="Genomic_DNA"/>
</dbReference>
<proteinExistence type="predicted"/>